<evidence type="ECO:0000256" key="16">
    <source>
        <dbReference type="SAM" id="MobiDB-lite"/>
    </source>
</evidence>
<proteinExistence type="inferred from homology"/>
<protein>
    <recommendedName>
        <fullName evidence="14 15">Ribonuclease H1</fullName>
        <shortName evidence="15">RNase H1</shortName>
        <ecNumber evidence="6 15">3.1.26.4</ecNumber>
    </recommendedName>
</protein>
<comment type="catalytic activity">
    <reaction evidence="1 15">
        <text>Endonucleolytic cleavage to 5'-phosphomonoester.</text>
        <dbReference type="EC" id="3.1.26.4"/>
    </reaction>
</comment>
<comment type="similarity">
    <text evidence="4 15">Belongs to the RNase H family.</text>
</comment>
<dbReference type="PIRSF" id="PIRSF036852">
    <property type="entry name" value="Ribonuclease_H1_euk"/>
    <property type="match status" value="1"/>
</dbReference>
<dbReference type="GO" id="GO:0004523">
    <property type="term" value="F:RNA-DNA hybrid ribonuclease activity"/>
    <property type="evidence" value="ECO:0007669"/>
    <property type="project" value="UniProtKB-UniRule"/>
</dbReference>
<dbReference type="InterPro" id="IPR009027">
    <property type="entry name" value="Ribosomal_bL9/RNase_H1_N"/>
</dbReference>
<evidence type="ECO:0000256" key="13">
    <source>
        <dbReference type="ARBA" id="ARBA00059147"/>
    </source>
</evidence>
<comment type="cofactor">
    <cofactor evidence="2 15">
        <name>Mg(2+)</name>
        <dbReference type="ChEBI" id="CHEBI:18420"/>
    </cofactor>
</comment>
<dbReference type="PANTHER" id="PTHR10642:SF26">
    <property type="entry name" value="RIBONUCLEASE H1"/>
    <property type="match status" value="1"/>
</dbReference>
<dbReference type="PROSITE" id="PS50879">
    <property type="entry name" value="RNASE_H_1"/>
    <property type="match status" value="1"/>
</dbReference>
<reference evidence="18" key="3">
    <citation type="submission" date="2025-09" db="UniProtKB">
        <authorList>
            <consortium name="Ensembl"/>
        </authorList>
    </citation>
    <scope>IDENTIFICATION</scope>
</reference>
<keyword evidence="19" id="KW-1185">Reference proteome</keyword>
<comment type="subunit">
    <text evidence="5">Monomer.</text>
</comment>
<dbReference type="GeneTree" id="ENSGT00390000003466"/>
<dbReference type="GO" id="GO:0000287">
    <property type="term" value="F:magnesium ion binding"/>
    <property type="evidence" value="ECO:0007669"/>
    <property type="project" value="UniProtKB-UniRule"/>
</dbReference>
<dbReference type="GO" id="GO:0005739">
    <property type="term" value="C:mitochondrion"/>
    <property type="evidence" value="ECO:0007669"/>
    <property type="project" value="UniProtKB-ARBA"/>
</dbReference>
<dbReference type="InterPro" id="IPR050092">
    <property type="entry name" value="RNase_H"/>
</dbReference>
<dbReference type="Ensembl" id="ENSPMRT00000018543.1">
    <property type="protein sequence ID" value="ENSPMRP00000017415.1"/>
    <property type="gene ID" value="ENSPMRG00000011518.1"/>
</dbReference>
<dbReference type="PANTHER" id="PTHR10642">
    <property type="entry name" value="RIBONUCLEASE H1"/>
    <property type="match status" value="1"/>
</dbReference>
<dbReference type="FunFam" id="3.40.970.10:FF:000001">
    <property type="entry name" value="Ribonuclease H1"/>
    <property type="match status" value="1"/>
</dbReference>
<dbReference type="InterPro" id="IPR011320">
    <property type="entry name" value="RNase_H1_N"/>
</dbReference>
<reference evidence="18 19" key="1">
    <citation type="journal article" date="2019" name="Proc. Natl. Acad. Sci. U.S.A.">
        <title>Regulatory changes in pterin and carotenoid genes underlie balanced color polymorphisms in the wall lizard.</title>
        <authorList>
            <person name="Andrade P."/>
            <person name="Pinho C."/>
            <person name="Perez I de Lanuza G."/>
            <person name="Afonso S."/>
            <person name="Brejcha J."/>
            <person name="Rubin C.J."/>
            <person name="Wallerman O."/>
            <person name="Pereira P."/>
            <person name="Sabatino S.J."/>
            <person name="Bellati A."/>
            <person name="Pellitteri-Rosa D."/>
            <person name="Bosakova Z."/>
            <person name="Bunikis I."/>
            <person name="Carretero M.A."/>
            <person name="Feiner N."/>
            <person name="Marsik P."/>
            <person name="Pauperio F."/>
            <person name="Salvi D."/>
            <person name="Soler L."/>
            <person name="While G.M."/>
            <person name="Uller T."/>
            <person name="Font E."/>
            <person name="Andersson L."/>
            <person name="Carneiro M."/>
        </authorList>
    </citation>
    <scope>NUCLEOTIDE SEQUENCE</scope>
</reference>
<evidence type="ECO:0000256" key="9">
    <source>
        <dbReference type="ARBA" id="ARBA00022723"/>
    </source>
</evidence>
<dbReference type="GO" id="GO:0003676">
    <property type="term" value="F:nucleic acid binding"/>
    <property type="evidence" value="ECO:0007669"/>
    <property type="project" value="UniProtKB-UniRule"/>
</dbReference>
<evidence type="ECO:0000256" key="5">
    <source>
        <dbReference type="ARBA" id="ARBA00011245"/>
    </source>
</evidence>
<keyword evidence="8 15" id="KW-0540">Nuclease</keyword>
<evidence type="ECO:0000256" key="6">
    <source>
        <dbReference type="ARBA" id="ARBA00012180"/>
    </source>
</evidence>
<evidence type="ECO:0000256" key="2">
    <source>
        <dbReference type="ARBA" id="ARBA00001946"/>
    </source>
</evidence>
<reference evidence="18" key="2">
    <citation type="submission" date="2025-08" db="UniProtKB">
        <authorList>
            <consortium name="Ensembl"/>
        </authorList>
    </citation>
    <scope>IDENTIFICATION</scope>
</reference>
<sequence length="351" mass="39355">MRLRGCPRAEEQENSREGGGWGAGRSGEAKSAVIMLRQILALLAHPCFLPSSGPGTVRSGNMFYAVRKGRRTGVYRTWEECKEQVDKYKYASFKKFSTEEDAWDFVNDGSTGTFCHSTGTLAGDAGHADASPPNDPAVVTEAYERPRNNRFKGKKTTSWSDYSSYKKPYEQPSENQRERKRVKYTEVPYTPPERKDEFSYMGDYAVVYTDGCCSSNGRRKARAGTGVYWGPDHPLNSSERLPGRQTNQRAEIHAACKAIEQAKSQNINKLAIYTDSKFTIEGMTSWVKNWKKNDWKTYKGTDVTNREDFERLANLSEGMDIQWKHVPGHSGFAGNEAADRLAKKGAGKSSS</sequence>
<dbReference type="InterPro" id="IPR012337">
    <property type="entry name" value="RNaseH-like_sf"/>
</dbReference>
<dbReference type="SUPFAM" id="SSF53098">
    <property type="entry name" value="Ribonuclease H-like"/>
    <property type="match status" value="1"/>
</dbReference>
<evidence type="ECO:0000256" key="1">
    <source>
        <dbReference type="ARBA" id="ARBA00000077"/>
    </source>
</evidence>
<gene>
    <name evidence="18" type="primary">RNASEH1</name>
</gene>
<comment type="function">
    <text evidence="13">Endonuclease that specifically degrades the RNA of RNA-DNA hybrids. Plays a role in RNA polymerase II (RNAp II) transcription termination by degrading R-loop RNA-DNA hybrid formation at G-rich pause sites located downstream of the poly(A) site and behind the elongating RNAp II.</text>
</comment>
<evidence type="ECO:0000256" key="7">
    <source>
        <dbReference type="ARBA" id="ARBA00022490"/>
    </source>
</evidence>
<feature type="region of interest" description="Disordered" evidence="16">
    <location>
        <begin position="125"/>
        <end position="180"/>
    </location>
</feature>
<dbReference type="InterPro" id="IPR002156">
    <property type="entry name" value="RNaseH_domain"/>
</dbReference>
<dbReference type="FunFam" id="3.30.420.10:FF:000049">
    <property type="entry name" value="Ribonuclease H1"/>
    <property type="match status" value="1"/>
</dbReference>
<keyword evidence="10 15" id="KW-0255">Endonuclease</keyword>
<evidence type="ECO:0000256" key="15">
    <source>
        <dbReference type="PIRNR" id="PIRNR036852"/>
    </source>
</evidence>
<dbReference type="Pfam" id="PF00075">
    <property type="entry name" value="RNase_H"/>
    <property type="match status" value="1"/>
</dbReference>
<dbReference type="Proteomes" id="UP000472272">
    <property type="component" value="Chromosome 3"/>
</dbReference>
<dbReference type="GO" id="GO:0043137">
    <property type="term" value="P:DNA replication, removal of RNA primer"/>
    <property type="evidence" value="ECO:0007669"/>
    <property type="project" value="TreeGrafter"/>
</dbReference>
<keyword evidence="9 15" id="KW-0479">Metal-binding</keyword>
<evidence type="ECO:0000256" key="8">
    <source>
        <dbReference type="ARBA" id="ARBA00022722"/>
    </source>
</evidence>
<accession>A0A670IZK4</accession>
<evidence type="ECO:0000256" key="3">
    <source>
        <dbReference type="ARBA" id="ARBA00004496"/>
    </source>
</evidence>
<evidence type="ECO:0000256" key="12">
    <source>
        <dbReference type="ARBA" id="ARBA00022842"/>
    </source>
</evidence>
<dbReference type="Gene3D" id="3.30.420.10">
    <property type="entry name" value="Ribonuclease H-like superfamily/Ribonuclease H"/>
    <property type="match status" value="1"/>
</dbReference>
<feature type="region of interest" description="Disordered" evidence="16">
    <location>
        <begin position="1"/>
        <end position="25"/>
    </location>
</feature>
<dbReference type="InterPro" id="IPR036397">
    <property type="entry name" value="RNaseH_sf"/>
</dbReference>
<evidence type="ECO:0000256" key="14">
    <source>
        <dbReference type="ARBA" id="ARBA00068459"/>
    </source>
</evidence>
<dbReference type="InterPro" id="IPR017067">
    <property type="entry name" value="RNase_H1_euk"/>
</dbReference>
<keyword evidence="12 15" id="KW-0460">Magnesium</keyword>
<dbReference type="Pfam" id="PF01693">
    <property type="entry name" value="Cauli_VI"/>
    <property type="match status" value="1"/>
</dbReference>
<name>A0A670IZK4_PODMU</name>
<evidence type="ECO:0000256" key="10">
    <source>
        <dbReference type="ARBA" id="ARBA00022759"/>
    </source>
</evidence>
<dbReference type="OMA" id="ELWYGLY"/>
<feature type="domain" description="RNase H type-1" evidence="17">
    <location>
        <begin position="201"/>
        <end position="347"/>
    </location>
</feature>
<organism evidence="18 19">
    <name type="scientific">Podarcis muralis</name>
    <name type="common">Wall lizard</name>
    <name type="synonym">Lacerta muralis</name>
    <dbReference type="NCBI Taxonomy" id="64176"/>
    <lineage>
        <taxon>Eukaryota</taxon>
        <taxon>Metazoa</taxon>
        <taxon>Chordata</taxon>
        <taxon>Craniata</taxon>
        <taxon>Vertebrata</taxon>
        <taxon>Euteleostomi</taxon>
        <taxon>Lepidosauria</taxon>
        <taxon>Squamata</taxon>
        <taxon>Bifurcata</taxon>
        <taxon>Unidentata</taxon>
        <taxon>Episquamata</taxon>
        <taxon>Laterata</taxon>
        <taxon>Lacertibaenia</taxon>
        <taxon>Lacertidae</taxon>
        <taxon>Podarcis</taxon>
    </lineage>
</organism>
<dbReference type="AlphaFoldDB" id="A0A670IZK4"/>
<evidence type="ECO:0000313" key="18">
    <source>
        <dbReference type="Ensembl" id="ENSPMRP00000017415.1"/>
    </source>
</evidence>
<keyword evidence="11 15" id="KW-0378">Hydrolase</keyword>
<evidence type="ECO:0000256" key="11">
    <source>
        <dbReference type="ARBA" id="ARBA00022801"/>
    </source>
</evidence>
<evidence type="ECO:0000256" key="4">
    <source>
        <dbReference type="ARBA" id="ARBA00005300"/>
    </source>
</evidence>
<dbReference type="EC" id="3.1.26.4" evidence="6 15"/>
<dbReference type="InterPro" id="IPR037056">
    <property type="entry name" value="RNase_H1_N_sf"/>
</dbReference>
<evidence type="ECO:0000259" key="17">
    <source>
        <dbReference type="PROSITE" id="PS50879"/>
    </source>
</evidence>
<feature type="compositionally biased region" description="Basic and acidic residues" evidence="16">
    <location>
        <begin position="7"/>
        <end position="16"/>
    </location>
</feature>
<dbReference type="SUPFAM" id="SSF55658">
    <property type="entry name" value="L9 N-domain-like"/>
    <property type="match status" value="1"/>
</dbReference>
<comment type="subcellular location">
    <subcellularLocation>
        <location evidence="3">Cytoplasm</location>
    </subcellularLocation>
</comment>
<keyword evidence="7" id="KW-0963">Cytoplasm</keyword>
<dbReference type="CDD" id="cd09280">
    <property type="entry name" value="RNase_HI_eukaryote_like"/>
    <property type="match status" value="1"/>
</dbReference>
<dbReference type="Gene3D" id="3.40.970.10">
    <property type="entry name" value="Ribonuclease H1, N-terminal domain"/>
    <property type="match status" value="1"/>
</dbReference>
<evidence type="ECO:0000313" key="19">
    <source>
        <dbReference type="Proteomes" id="UP000472272"/>
    </source>
</evidence>